<dbReference type="AlphaFoldDB" id="A0A7W7FVW1"/>
<keyword evidence="2" id="KW-0812">Transmembrane</keyword>
<dbReference type="PANTHER" id="PTHR13802">
    <property type="entry name" value="MUCIN 4-RELATED"/>
    <property type="match status" value="1"/>
</dbReference>
<feature type="domain" description="VWFD" evidence="4">
    <location>
        <begin position="431"/>
        <end position="617"/>
    </location>
</feature>
<feature type="compositionally biased region" description="Basic and acidic residues" evidence="1">
    <location>
        <begin position="412"/>
        <end position="429"/>
    </location>
</feature>
<dbReference type="EMBL" id="JACHMH010000001">
    <property type="protein sequence ID" value="MBB4679415.1"/>
    <property type="molecule type" value="Genomic_DNA"/>
</dbReference>
<evidence type="ECO:0000256" key="2">
    <source>
        <dbReference type="SAM" id="Phobius"/>
    </source>
</evidence>
<keyword evidence="2" id="KW-0472">Membrane</keyword>
<feature type="region of interest" description="Disordered" evidence="1">
    <location>
        <begin position="577"/>
        <end position="597"/>
    </location>
</feature>
<protein>
    <recommendedName>
        <fullName evidence="4">VWFD domain-containing protein</fullName>
    </recommendedName>
</protein>
<feature type="region of interest" description="Disordered" evidence="1">
    <location>
        <begin position="691"/>
        <end position="714"/>
    </location>
</feature>
<organism evidence="5 6">
    <name type="scientific">Crossiella cryophila</name>
    <dbReference type="NCBI Taxonomy" id="43355"/>
    <lineage>
        <taxon>Bacteria</taxon>
        <taxon>Bacillati</taxon>
        <taxon>Actinomycetota</taxon>
        <taxon>Actinomycetes</taxon>
        <taxon>Pseudonocardiales</taxon>
        <taxon>Pseudonocardiaceae</taxon>
        <taxon>Crossiella</taxon>
    </lineage>
</organism>
<comment type="caution">
    <text evidence="5">The sequence shown here is derived from an EMBL/GenBank/DDBJ whole genome shotgun (WGS) entry which is preliminary data.</text>
</comment>
<feature type="transmembrane region" description="Helical" evidence="2">
    <location>
        <begin position="216"/>
        <end position="233"/>
    </location>
</feature>
<evidence type="ECO:0000256" key="1">
    <source>
        <dbReference type="SAM" id="MobiDB-lite"/>
    </source>
</evidence>
<name>A0A7W7FVW1_9PSEU</name>
<proteinExistence type="predicted"/>
<evidence type="ECO:0000313" key="5">
    <source>
        <dbReference type="EMBL" id="MBB4679415.1"/>
    </source>
</evidence>
<evidence type="ECO:0000259" key="4">
    <source>
        <dbReference type="PROSITE" id="PS51233"/>
    </source>
</evidence>
<feature type="region of interest" description="Disordered" evidence="1">
    <location>
        <begin position="379"/>
        <end position="400"/>
    </location>
</feature>
<feature type="region of interest" description="Disordered" evidence="1">
    <location>
        <begin position="412"/>
        <end position="441"/>
    </location>
</feature>
<dbReference type="SMART" id="SM00216">
    <property type="entry name" value="VWD"/>
    <property type="match status" value="1"/>
</dbReference>
<feature type="compositionally biased region" description="Basic and acidic residues" evidence="1">
    <location>
        <begin position="585"/>
        <end position="597"/>
    </location>
</feature>
<keyword evidence="2" id="KW-1133">Transmembrane helix</keyword>
<accession>A0A7W7FVW1</accession>
<sequence>MGRTTRAALLVLLLGGLGLTTSAVAVAAEASVGVAIQSRGEGGGSGGLTMTVTNRGERACKLAATPAGTVEVLSVTRDGQAVEPEFIQTAYHAGFDGMFAAATREVGPGQSLSFSLTRDGVLDTVTPMAGGGLGARWALEQAGRYAVTAAYRMPQDVEIGEGAVCGAASAPVTAALVVGQPGGNGLSWLVIGGISAGALVLVLLVVLLLRRRRRTGVVALVLLAVVVGQFAPMRTAQATIKVVGGDDGFGAAVAGCLSMFRGNDPKGPPRGALDPAKIMPYLDGTYKVWIKPVTGQTNVETRSTAEWSSIYWDPSDNSPLIGDPGVSYDACSALYHELTHAFDAGNNQLPEGECGAAKPTKAGKRVPTKDVRAVRAENEFRASQGLPPRNNYGGAQLPPGKELDAAKIKAQCGEDKNKTPAKGGSDRSKLVPGGSVGDPHLTTFDRREYDFQAVGEFVLAKSPQWEVQVRQSPLAGSRTVSVNQQVALRAGADRVVFDLAADSGEQRILVNGKQISPADERLPGGGRIVATDSGHTVRFPDGSEADIDPIGRWGLHVLLFPRPELAGKLSGLLGDLNGDPGNDLSTKDGRPLPEKPSREQLYGEFADRWRVGAESLLDYPGGRGTADYTDRSFPDKEVVVADLPAPRREAAARRCAALGLSGQALDGCTLDLALTGQPAFARSAAAMADTLSRGPEPKRVNGDQGVLRDGSTVSGRVSKPGMVHTYRLELGEATVFRLHEVRGDLLDRGKLEIKLEGYYDPDSPGFTITSVYQYRIVKGGKYTLTVTGDDGATGSFAFRLNTAKERRLPVSLGETVRGRLDVPGRVDLYAFQATEAVQLVPVDGTGCEITMALVEDSAAPSAHTPHGVCYGVGMGRLEPGRRYLLAVWSAEGRTGPYSFRLTGEG</sequence>
<dbReference type="RefSeq" id="WP_185005170.1">
    <property type="nucleotide sequence ID" value="NZ_BAAAUI010000001.1"/>
</dbReference>
<keyword evidence="3" id="KW-0732">Signal</keyword>
<dbReference type="PROSITE" id="PS51233">
    <property type="entry name" value="VWFD"/>
    <property type="match status" value="1"/>
</dbReference>
<feature type="signal peptide" evidence="3">
    <location>
        <begin position="1"/>
        <end position="27"/>
    </location>
</feature>
<gene>
    <name evidence="5" type="ORF">HNR67_005533</name>
</gene>
<keyword evidence="6" id="KW-1185">Reference proteome</keyword>
<dbReference type="Proteomes" id="UP000533598">
    <property type="component" value="Unassembled WGS sequence"/>
</dbReference>
<dbReference type="PANTHER" id="PTHR13802:SF59">
    <property type="entry name" value="SUSHI DOMAIN-CONTAINING PROTEIN 2"/>
    <property type="match status" value="1"/>
</dbReference>
<dbReference type="InterPro" id="IPR051495">
    <property type="entry name" value="Epithelial_Barrier/Signaling"/>
</dbReference>
<evidence type="ECO:0000256" key="3">
    <source>
        <dbReference type="SAM" id="SignalP"/>
    </source>
</evidence>
<feature type="transmembrane region" description="Helical" evidence="2">
    <location>
        <begin position="186"/>
        <end position="209"/>
    </location>
</feature>
<reference evidence="5 6" key="1">
    <citation type="submission" date="2020-08" db="EMBL/GenBank/DDBJ databases">
        <title>Sequencing the genomes of 1000 actinobacteria strains.</title>
        <authorList>
            <person name="Klenk H.-P."/>
        </authorList>
    </citation>
    <scope>NUCLEOTIDE SEQUENCE [LARGE SCALE GENOMIC DNA]</scope>
    <source>
        <strain evidence="5 6">DSM 44230</strain>
    </source>
</reference>
<evidence type="ECO:0000313" key="6">
    <source>
        <dbReference type="Proteomes" id="UP000533598"/>
    </source>
</evidence>
<feature type="chain" id="PRO_5030995388" description="VWFD domain-containing protein" evidence="3">
    <location>
        <begin position="28"/>
        <end position="905"/>
    </location>
</feature>
<dbReference type="InterPro" id="IPR001846">
    <property type="entry name" value="VWF_type-D"/>
</dbReference>
<dbReference type="Pfam" id="PF00094">
    <property type="entry name" value="VWD"/>
    <property type="match status" value="1"/>
</dbReference>